<evidence type="ECO:0000256" key="1">
    <source>
        <dbReference type="SAM" id="MobiDB-lite"/>
    </source>
</evidence>
<accession>A0A3P3XQH1</accession>
<protein>
    <submittedName>
        <fullName evidence="3">Uncharacterized protein</fullName>
    </submittedName>
</protein>
<dbReference type="EMBL" id="FWDO01000005">
    <property type="protein sequence ID" value="SLM18546.1"/>
    <property type="molecule type" value="Genomic_DNA"/>
</dbReference>
<feature type="region of interest" description="Disordered" evidence="1">
    <location>
        <begin position="200"/>
        <end position="228"/>
    </location>
</feature>
<reference evidence="3" key="1">
    <citation type="submission" date="2017-02" db="EMBL/GenBank/DDBJ databases">
        <authorList>
            <person name="Regsiter A."/>
            <person name="William W."/>
        </authorList>
    </citation>
    <scope>NUCLEOTIDE SEQUENCE</scope>
    <source>
        <strain evidence="3">BdmA 4</strain>
    </source>
</reference>
<sequence>MRNHILNGAFSRIGTMRRMAIATTMLTLLLCGQPLTAQNQIPSPGDPNPGGDRLKSALMNATMRAIGFEIQMYEIRLNAAKNGPGDPANIPVFEAEIATLKDELAHTSQMAPSDFALPPKEIVHITVTQPYTYGSMLEVDNMTRSGPFYHVTGITNDDFSLLEPGKKYALAIYVVRPRDYVLPFAENAYVYVQIGDQRTGPSEATADQQLIPESPTPSPPPAIPPTPSFGILSLSPRQTGQEILLAINLGANSFTIRTASDGCTFKSSFRVDIHKAEGISPKLPHYDLTIYRIQPDECKMILYDGVEITFDLAEDLSIAGPCTYSVTNWVYRSAERPQ</sequence>
<evidence type="ECO:0000256" key="2">
    <source>
        <dbReference type="SAM" id="SignalP"/>
    </source>
</evidence>
<feature type="signal peptide" evidence="2">
    <location>
        <begin position="1"/>
        <end position="37"/>
    </location>
</feature>
<feature type="compositionally biased region" description="Pro residues" evidence="1">
    <location>
        <begin position="214"/>
        <end position="227"/>
    </location>
</feature>
<dbReference type="AlphaFoldDB" id="A0A3P3XQH1"/>
<name>A0A3P3XQH1_9SPIR</name>
<proteinExistence type="predicted"/>
<feature type="chain" id="PRO_5018081143" evidence="2">
    <location>
        <begin position="38"/>
        <end position="338"/>
    </location>
</feature>
<organism evidence="3">
    <name type="scientific">uncultured spirochete</name>
    <dbReference type="NCBI Taxonomy" id="156406"/>
    <lineage>
        <taxon>Bacteria</taxon>
        <taxon>Pseudomonadati</taxon>
        <taxon>Spirochaetota</taxon>
        <taxon>Spirochaetia</taxon>
        <taxon>Spirochaetales</taxon>
        <taxon>environmental samples</taxon>
    </lineage>
</organism>
<keyword evidence="2" id="KW-0732">Signal</keyword>
<gene>
    <name evidence="3" type="ORF">SPIRO4BDMA_50061</name>
</gene>
<evidence type="ECO:0000313" key="3">
    <source>
        <dbReference type="EMBL" id="SLM18546.1"/>
    </source>
</evidence>